<dbReference type="PANTHER" id="PTHR46927">
    <property type="entry name" value="AGAP005574-PA"/>
    <property type="match status" value="1"/>
</dbReference>
<evidence type="ECO:0000256" key="1">
    <source>
        <dbReference type="ARBA" id="ARBA00022723"/>
    </source>
</evidence>
<feature type="compositionally biased region" description="Polar residues" evidence="7">
    <location>
        <begin position="403"/>
        <end position="422"/>
    </location>
</feature>
<dbReference type="SUPFAM" id="SSF57716">
    <property type="entry name" value="Glucocorticoid receptor-like (DNA-binding domain)"/>
    <property type="match status" value="1"/>
</dbReference>
<dbReference type="GeneID" id="105269942"/>
<gene>
    <name evidence="11" type="primary">LOC105269942</name>
</gene>
<dbReference type="PANTHER" id="PTHR46927:SF3">
    <property type="entry name" value="THAP-TYPE DOMAIN-CONTAINING PROTEIN"/>
    <property type="match status" value="1"/>
</dbReference>
<accession>A0A9R1U665</accession>
<name>A0A9R1U665_9HYME</name>
<feature type="compositionally biased region" description="Basic and acidic residues" evidence="7">
    <location>
        <begin position="237"/>
        <end position="250"/>
    </location>
</feature>
<evidence type="ECO:0000256" key="6">
    <source>
        <dbReference type="PROSITE-ProRule" id="PRU00309"/>
    </source>
</evidence>
<feature type="compositionally biased region" description="Polar residues" evidence="7">
    <location>
        <begin position="214"/>
        <end position="223"/>
    </location>
</feature>
<dbReference type="AlphaFoldDB" id="A0A9R1U665"/>
<feature type="compositionally biased region" description="Basic and acidic residues" evidence="7">
    <location>
        <begin position="423"/>
        <end position="442"/>
    </location>
</feature>
<dbReference type="KEGG" id="fas:105269942"/>
<evidence type="ECO:0000313" key="10">
    <source>
        <dbReference type="Proteomes" id="UP000694866"/>
    </source>
</evidence>
<dbReference type="OrthoDB" id="432970at2759"/>
<dbReference type="SMART" id="SM00980">
    <property type="entry name" value="THAP"/>
    <property type="match status" value="1"/>
</dbReference>
<feature type="region of interest" description="Disordered" evidence="7">
    <location>
        <begin position="651"/>
        <end position="680"/>
    </location>
</feature>
<dbReference type="Pfam" id="PF05485">
    <property type="entry name" value="THAP"/>
    <property type="match status" value="1"/>
</dbReference>
<feature type="region of interest" description="Disordered" evidence="7">
    <location>
        <begin position="193"/>
        <end position="268"/>
    </location>
</feature>
<feature type="compositionally biased region" description="Basic residues" evidence="7">
    <location>
        <begin position="251"/>
        <end position="261"/>
    </location>
</feature>
<dbReference type="SUPFAM" id="SSF144232">
    <property type="entry name" value="HIT/MYND zinc finger-like"/>
    <property type="match status" value="1"/>
</dbReference>
<dbReference type="Proteomes" id="UP000694866">
    <property type="component" value="Unplaced"/>
</dbReference>
<keyword evidence="4 6" id="KW-0238">DNA-binding</keyword>
<evidence type="ECO:0000313" key="11">
    <source>
        <dbReference type="RefSeq" id="XP_011308873.1"/>
    </source>
</evidence>
<feature type="domain" description="MYND-type" evidence="8">
    <location>
        <begin position="680"/>
        <end position="717"/>
    </location>
</feature>
<keyword evidence="3" id="KW-0862">Zinc</keyword>
<sequence>MPQCAVATCRNSHRRTRGRRIRYHRFPQIPEVRARWVRACGRPPLSNGDVPFNIQTARICSLHFTNDSYEKDMEHLVLGLPVRSRLRRGAVPTIGVPVNVQPVTKMLVDDAKRSILKVTHGKYGKDGKDGKYGDEGIRSHDEGIRYYRKFNDEDGNVCQQLLSGEQQKMAGIDVLLALGLKPASSLNKMHAMDCATSSPSSGKAEKREDDSRNSPKVPQNRQNGAALPEETATPAVVKKENHSDEELTDRKKTRSKDRKRKSTEESFANGNPKRICFEQRERFIDSLVGCDRISPEELATRADELRSEVQALDELARAKEMEWNEILSMRKLKEEAYLRVERKRQVLGYLESNGQITETIPSASLSLAPDWEPPVHQDPQPPKDIPQDLGHPPVSKSPLEPQTIPQKSQSRQLTVSQVSNRLPQEKRSKRTQDVHQDSRQIGEGRQGPLLDVRSVIAEHRLRHPETVPRRGRRMRNSVNIGLGAGGGVVETVHDSRPSSTDSCKSGSNPDVNYKDIQIQFAKYARQEMTGTVKTPQNYPDVTLHPVASGPTPGANPGGQGSLLHGILTKSHSPRPTTFSPTLAKLLTAPERDRGQAQVAQMVQGFQGNTGVSISDLLNSSKARREITITPVGNTPLQSSHPNNIVHVEDVEEENSLIEERDSRRTSSRDNREDRDTPPRCQGCQERAAQFVCAGCGNQWYCSRECQVSAWDEHSEVCSG</sequence>
<evidence type="ECO:0000256" key="4">
    <source>
        <dbReference type="ARBA" id="ARBA00023125"/>
    </source>
</evidence>
<dbReference type="PROSITE" id="PS50865">
    <property type="entry name" value="ZF_MYND_2"/>
    <property type="match status" value="1"/>
</dbReference>
<feature type="compositionally biased region" description="Basic and acidic residues" evidence="7">
    <location>
        <begin position="657"/>
        <end position="677"/>
    </location>
</feature>
<dbReference type="InterPro" id="IPR006612">
    <property type="entry name" value="THAP_Znf"/>
</dbReference>
<keyword evidence="2 5" id="KW-0863">Zinc-finger</keyword>
<dbReference type="PROSITE" id="PS50950">
    <property type="entry name" value="ZF_THAP"/>
    <property type="match status" value="1"/>
</dbReference>
<reference evidence="11" key="1">
    <citation type="submission" date="2025-08" db="UniProtKB">
        <authorList>
            <consortium name="RefSeq"/>
        </authorList>
    </citation>
    <scope>IDENTIFICATION</scope>
    <source>
        <strain evidence="11">USDA-PBARC FA_bdor</strain>
        <tissue evidence="11">Whole organism</tissue>
    </source>
</reference>
<dbReference type="Pfam" id="PF01753">
    <property type="entry name" value="zf-MYND"/>
    <property type="match status" value="1"/>
</dbReference>
<dbReference type="GO" id="GO:0008270">
    <property type="term" value="F:zinc ion binding"/>
    <property type="evidence" value="ECO:0007669"/>
    <property type="project" value="UniProtKB-KW"/>
</dbReference>
<evidence type="ECO:0000256" key="7">
    <source>
        <dbReference type="SAM" id="MobiDB-lite"/>
    </source>
</evidence>
<evidence type="ECO:0000256" key="3">
    <source>
        <dbReference type="ARBA" id="ARBA00022833"/>
    </source>
</evidence>
<feature type="domain" description="THAP-type" evidence="9">
    <location>
        <begin position="1"/>
        <end position="95"/>
    </location>
</feature>
<feature type="compositionally biased region" description="Basic and acidic residues" evidence="7">
    <location>
        <begin position="203"/>
        <end position="213"/>
    </location>
</feature>
<dbReference type="GO" id="GO:0003677">
    <property type="term" value="F:DNA binding"/>
    <property type="evidence" value="ECO:0007669"/>
    <property type="project" value="UniProtKB-UniRule"/>
</dbReference>
<feature type="compositionally biased region" description="Polar residues" evidence="7">
    <location>
        <begin position="569"/>
        <end position="579"/>
    </location>
</feature>
<evidence type="ECO:0000259" key="9">
    <source>
        <dbReference type="PROSITE" id="PS50950"/>
    </source>
</evidence>
<dbReference type="FunFam" id="6.10.140.2220:FF:000022">
    <property type="entry name" value="Leucine-rich repeat-containing protein"/>
    <property type="match status" value="1"/>
</dbReference>
<dbReference type="InterPro" id="IPR052224">
    <property type="entry name" value="THAP_domain_protein"/>
</dbReference>
<dbReference type="PROSITE" id="PS01360">
    <property type="entry name" value="ZF_MYND_1"/>
    <property type="match status" value="1"/>
</dbReference>
<feature type="region of interest" description="Disordered" evidence="7">
    <location>
        <begin position="547"/>
        <end position="579"/>
    </location>
</feature>
<keyword evidence="10" id="KW-1185">Reference proteome</keyword>
<organism evidence="10 11">
    <name type="scientific">Fopius arisanus</name>
    <dbReference type="NCBI Taxonomy" id="64838"/>
    <lineage>
        <taxon>Eukaryota</taxon>
        <taxon>Metazoa</taxon>
        <taxon>Ecdysozoa</taxon>
        <taxon>Arthropoda</taxon>
        <taxon>Hexapoda</taxon>
        <taxon>Insecta</taxon>
        <taxon>Pterygota</taxon>
        <taxon>Neoptera</taxon>
        <taxon>Endopterygota</taxon>
        <taxon>Hymenoptera</taxon>
        <taxon>Apocrita</taxon>
        <taxon>Ichneumonoidea</taxon>
        <taxon>Braconidae</taxon>
        <taxon>Opiinae</taxon>
        <taxon>Fopius</taxon>
    </lineage>
</organism>
<evidence type="ECO:0000256" key="2">
    <source>
        <dbReference type="ARBA" id="ARBA00022771"/>
    </source>
</evidence>
<dbReference type="SMART" id="SM00692">
    <property type="entry name" value="DM3"/>
    <property type="match status" value="1"/>
</dbReference>
<dbReference type="RefSeq" id="XP_011308873.1">
    <property type="nucleotide sequence ID" value="XM_011310571.1"/>
</dbReference>
<keyword evidence="1" id="KW-0479">Metal-binding</keyword>
<proteinExistence type="predicted"/>
<dbReference type="InterPro" id="IPR002893">
    <property type="entry name" value="Znf_MYND"/>
</dbReference>
<evidence type="ECO:0000256" key="5">
    <source>
        <dbReference type="PROSITE-ProRule" id="PRU00134"/>
    </source>
</evidence>
<dbReference type="Gene3D" id="6.10.140.2220">
    <property type="match status" value="1"/>
</dbReference>
<protein>
    <submittedName>
        <fullName evidence="11">Uncharacterized protein isoform X1</fullName>
    </submittedName>
</protein>
<feature type="region of interest" description="Disordered" evidence="7">
    <location>
        <begin position="366"/>
        <end position="451"/>
    </location>
</feature>
<evidence type="ECO:0000259" key="8">
    <source>
        <dbReference type="PROSITE" id="PS50865"/>
    </source>
</evidence>